<evidence type="ECO:0000256" key="7">
    <source>
        <dbReference type="HAMAP-Rule" id="MF_00802"/>
    </source>
</evidence>
<evidence type="ECO:0000313" key="12">
    <source>
        <dbReference type="Proteomes" id="UP000250242"/>
    </source>
</evidence>
<feature type="region of interest" description="Disordered" evidence="8">
    <location>
        <begin position="469"/>
        <end position="500"/>
    </location>
</feature>
<dbReference type="AlphaFoldDB" id="A0A2X1UNC7"/>
<gene>
    <name evidence="7 11" type="primary">glnE</name>
    <name evidence="11" type="ORF">NCTC11009_01912</name>
</gene>
<dbReference type="GO" id="GO:0016874">
    <property type="term" value="F:ligase activity"/>
    <property type="evidence" value="ECO:0007669"/>
    <property type="project" value="UniProtKB-KW"/>
</dbReference>
<dbReference type="Pfam" id="PF08335">
    <property type="entry name" value="GlnD_UR_UTase"/>
    <property type="match status" value="2"/>
</dbReference>
<dbReference type="PANTHER" id="PTHR30621:SF0">
    <property type="entry name" value="BIFUNCTIONAL GLUTAMINE SYNTHETASE ADENYLYLTRANSFERASE_ADENYLYL-REMOVING ENZYME"/>
    <property type="match status" value="1"/>
</dbReference>
<dbReference type="Gene3D" id="1.20.120.330">
    <property type="entry name" value="Nucleotidyltransferases domain 2"/>
    <property type="match status" value="2"/>
</dbReference>
<dbReference type="HAMAP" id="MF_00802">
    <property type="entry name" value="GlnE"/>
    <property type="match status" value="1"/>
</dbReference>
<comment type="similarity">
    <text evidence="7">Belongs to the GlnE family.</text>
</comment>
<keyword evidence="4 7" id="KW-0067">ATP-binding</keyword>
<dbReference type="GO" id="GO:0008882">
    <property type="term" value="F:[glutamate-ammonia-ligase] adenylyltransferase activity"/>
    <property type="evidence" value="ECO:0007669"/>
    <property type="project" value="UniProtKB-UniRule"/>
</dbReference>
<feature type="compositionally biased region" description="Polar residues" evidence="8">
    <location>
        <begin position="491"/>
        <end position="500"/>
    </location>
</feature>
<dbReference type="Pfam" id="PF03710">
    <property type="entry name" value="GlnE"/>
    <property type="match status" value="2"/>
</dbReference>
<keyword evidence="1 7" id="KW-0808">Transferase</keyword>
<protein>
    <recommendedName>
        <fullName evidence="7">Bifunctional glutamine synthetase adenylyltransferase/adenylyl-removing enzyme</fullName>
    </recommendedName>
    <alternativeName>
        <fullName evidence="7">ATP:glutamine synthetase adenylyltransferase</fullName>
    </alternativeName>
    <alternativeName>
        <fullName evidence="7">ATase</fullName>
    </alternativeName>
    <domain>
        <recommendedName>
            <fullName evidence="7">Glutamine synthetase adenylyl-L-tyrosine phosphorylase</fullName>
            <ecNumber evidence="7">2.7.7.89</ecNumber>
        </recommendedName>
        <alternativeName>
            <fullName evidence="7">Adenylyl removase</fullName>
            <shortName evidence="7">AR</shortName>
            <shortName evidence="7">AT-N</shortName>
        </alternativeName>
    </domain>
    <domain>
        <recommendedName>
            <fullName evidence="7">Glutamine synthetase adenylyl transferase</fullName>
            <ecNumber evidence="7">2.7.7.42</ecNumber>
        </recommendedName>
        <alternativeName>
            <fullName evidence="7">Adenylyl transferase</fullName>
            <shortName evidence="7">AT</shortName>
            <shortName evidence="7">AT-C</shortName>
        </alternativeName>
    </domain>
</protein>
<feature type="domain" description="PII-uridylyltransferase/Glutamine-synthetase adenylyltransferase" evidence="10">
    <location>
        <begin position="315"/>
        <end position="457"/>
    </location>
</feature>
<feature type="domain" description="Glutamate-ammonia ligase adenylyltransferase repeated" evidence="9">
    <location>
        <begin position="591"/>
        <end position="835"/>
    </location>
</feature>
<dbReference type="EMBL" id="UATH01000001">
    <property type="protein sequence ID" value="SPY08682.1"/>
    <property type="molecule type" value="Genomic_DNA"/>
</dbReference>
<dbReference type="GO" id="GO:0000287">
    <property type="term" value="F:magnesium ion binding"/>
    <property type="evidence" value="ECO:0007669"/>
    <property type="project" value="UniProtKB-UniRule"/>
</dbReference>
<dbReference type="Gene3D" id="3.30.460.10">
    <property type="entry name" value="Beta Polymerase, domain 2"/>
    <property type="match status" value="2"/>
</dbReference>
<dbReference type="InterPro" id="IPR013546">
    <property type="entry name" value="PII_UdlTrfase/GS_AdlTrfase"/>
</dbReference>
<evidence type="ECO:0000256" key="8">
    <source>
        <dbReference type="SAM" id="MobiDB-lite"/>
    </source>
</evidence>
<dbReference type="Gene3D" id="1.20.120.1510">
    <property type="match status" value="1"/>
</dbReference>
<dbReference type="RefSeq" id="WP_018026309.1">
    <property type="nucleotide sequence ID" value="NZ_UATH01000001.1"/>
</dbReference>
<dbReference type="NCBIfam" id="NF008292">
    <property type="entry name" value="PRK11072.1"/>
    <property type="match status" value="1"/>
</dbReference>
<reference evidence="11 12" key="1">
    <citation type="submission" date="2018-06" db="EMBL/GenBank/DDBJ databases">
        <authorList>
            <consortium name="Pathogen Informatics"/>
            <person name="Doyle S."/>
        </authorList>
    </citation>
    <scope>NUCLEOTIDE SEQUENCE [LARGE SCALE GENOMIC DNA]</scope>
    <source>
        <strain evidence="11 12">NCTC11009</strain>
    </source>
</reference>
<dbReference type="GO" id="GO:0005524">
    <property type="term" value="F:ATP binding"/>
    <property type="evidence" value="ECO:0007669"/>
    <property type="project" value="UniProtKB-UniRule"/>
</dbReference>
<dbReference type="InterPro" id="IPR023057">
    <property type="entry name" value="GlnE"/>
</dbReference>
<feature type="region of interest" description="Adenylyl removase" evidence="7">
    <location>
        <begin position="1"/>
        <end position="470"/>
    </location>
</feature>
<feature type="compositionally biased region" description="Polar residues" evidence="8">
    <location>
        <begin position="475"/>
        <end position="484"/>
    </location>
</feature>
<evidence type="ECO:0000256" key="2">
    <source>
        <dbReference type="ARBA" id="ARBA00022695"/>
    </source>
</evidence>
<evidence type="ECO:0000259" key="10">
    <source>
        <dbReference type="Pfam" id="PF08335"/>
    </source>
</evidence>
<name>A0A2X1UNC7_9BURK</name>
<dbReference type="GO" id="GO:0005829">
    <property type="term" value="C:cytosol"/>
    <property type="evidence" value="ECO:0007669"/>
    <property type="project" value="TreeGrafter"/>
</dbReference>
<dbReference type="GO" id="GO:0047388">
    <property type="term" value="F:[glutamine synthetase]-adenylyl-L-tyrosine phosphorylase activity"/>
    <property type="evidence" value="ECO:0007669"/>
    <property type="project" value="UniProtKB-EC"/>
</dbReference>
<dbReference type="CDD" id="cd05401">
    <property type="entry name" value="NT_GlnE_GlnD_like"/>
    <property type="match status" value="2"/>
</dbReference>
<comment type="catalytic activity">
    <reaction evidence="7">
        <text>[glutamine synthetase]-L-tyrosine + ATP = [glutamine synthetase]-O(4)-(5'-adenylyl)-L-tyrosine + diphosphate</text>
        <dbReference type="Rhea" id="RHEA:18589"/>
        <dbReference type="Rhea" id="RHEA-COMP:10660"/>
        <dbReference type="Rhea" id="RHEA-COMP:10661"/>
        <dbReference type="ChEBI" id="CHEBI:30616"/>
        <dbReference type="ChEBI" id="CHEBI:33019"/>
        <dbReference type="ChEBI" id="CHEBI:46858"/>
        <dbReference type="ChEBI" id="CHEBI:83624"/>
        <dbReference type="EC" id="2.7.7.42"/>
    </reaction>
</comment>
<keyword evidence="11" id="KW-0436">Ligase</keyword>
<proteinExistence type="inferred from homology"/>
<dbReference type="GO" id="GO:0000820">
    <property type="term" value="P:regulation of glutamine family amino acid metabolic process"/>
    <property type="evidence" value="ECO:0007669"/>
    <property type="project" value="UniProtKB-UniRule"/>
</dbReference>
<dbReference type="EC" id="2.7.7.89" evidence="7"/>
<evidence type="ECO:0000313" key="11">
    <source>
        <dbReference type="EMBL" id="SPY08682.1"/>
    </source>
</evidence>
<dbReference type="SUPFAM" id="SSF81593">
    <property type="entry name" value="Nucleotidyltransferase substrate binding subunit/domain"/>
    <property type="match status" value="2"/>
</dbReference>
<evidence type="ECO:0000259" key="9">
    <source>
        <dbReference type="Pfam" id="PF03710"/>
    </source>
</evidence>
<comment type="catalytic activity">
    <reaction evidence="7">
        <text>[glutamine synthetase]-O(4)-(5'-adenylyl)-L-tyrosine + phosphate = [glutamine synthetase]-L-tyrosine + ADP</text>
        <dbReference type="Rhea" id="RHEA:43716"/>
        <dbReference type="Rhea" id="RHEA-COMP:10660"/>
        <dbReference type="Rhea" id="RHEA-COMP:10661"/>
        <dbReference type="ChEBI" id="CHEBI:43474"/>
        <dbReference type="ChEBI" id="CHEBI:46858"/>
        <dbReference type="ChEBI" id="CHEBI:83624"/>
        <dbReference type="ChEBI" id="CHEBI:456216"/>
        <dbReference type="EC" id="2.7.7.89"/>
    </reaction>
</comment>
<keyword evidence="2 7" id="KW-0548">Nucleotidyltransferase</keyword>
<evidence type="ECO:0000256" key="5">
    <source>
        <dbReference type="ARBA" id="ARBA00022842"/>
    </source>
</evidence>
<dbReference type="InterPro" id="IPR043519">
    <property type="entry name" value="NT_sf"/>
</dbReference>
<evidence type="ECO:0000256" key="6">
    <source>
        <dbReference type="ARBA" id="ARBA00023268"/>
    </source>
</evidence>
<sequence>MSLEQNNPYDFINKATSWSQYLANRLNAEKGFGERLAQDIQTPLCAETVDNYLIAAFYELQTLTENEFQQLKHSDLRELKEHAKIAELLSIDNCKLVLRQVRKRVFCTLAVRDICQLAPLEEVLSTISYFADVAVQIAYRAAMLQLITRHGIPFDPKRNEAVEMLIIGMGKLGGKELNVSSDIDLIMLYPLEGQTLASAKERAISHHEFFSKVTQRIANILSDHTAEGYVFRCDLRLRPDGDGSALAWSLEALSSYLVKQGREWERYAWLKARAIPLKAFKNSREQHYIQQFLSIQSPFVFRKYFDFDTLAALRSLREQIREDWHQRNNGRALLRNQDNIKLGEGGIREIEFIVQLAQLVRGGQMPSLRQASFFKALEAELQAGIIDEDEKQLLDEAYHFFRRIEHLLQYKADQQTHLLPQDVQELSQLAALFDLNLNEFNSKLQHYRAEVSRIFKAAFRLVGVDKDTPSADANEASQAPTTDHPSAPKPSASQAELTATEQQAFARTFEDIAFITAIEPMLTSLQQSYRIKNLNQPAKHRLDSLIPKMIQAVHQAKQPVNTFSRLMDLIENVVQRSSYMALLDEYPEVLGRIIRMLDTSPWIADYITRHPIVLDKLIDWQELLQPIDIDSIMQQLRLDLDASVLEDGSPDMELQMNLMRDLKKQVTFQLLAQDLEGIITVEHLADILSLLADNLLAESMRRVWPLVCQRYDNSCMPAQPKFAIISYGRLGGKELGYVSDLDLVFLFDDASVQGIEIYTRFARRLTNWLSTMTSSGRLYDIDTRLRPDGNAGLLAVSIDGFENYQLHSAWLWEHQALTRARFTAGDASIGQRFEEIRQSILLRQRDLATLKQGIVDMRQRIHEGYPNHSAFFDLKHDQGGMVDIEFITQYIVLAYSHRYPDLTKNLGNIALLKMAGNYGLLPEPLAHQVADIYRVYRAKQHSLRLQGDERARTDPQAMQNERQAVRELWEHVFSEAQILHRSEF</sequence>
<dbReference type="GeneID" id="93427949"/>
<dbReference type="PANTHER" id="PTHR30621">
    <property type="entry name" value="GLUTAMINE SYNTHETASE ADENYLYLTRANSFERASE"/>
    <property type="match status" value="1"/>
</dbReference>
<comment type="function">
    <text evidence="7">Involved in the regulation of glutamine synthetase GlnA, a key enzyme in the process to assimilate ammonia. When cellular nitrogen levels are high, the C-terminal adenylyl transferase (AT) inactivates GlnA by covalent transfer of an adenylyl group from ATP to specific tyrosine residue of GlnA, thus reducing its activity. Conversely, when nitrogen levels are low, the N-terminal adenylyl removase (AR) activates GlnA by removing the adenylyl group by phosphorolysis, increasing its activity. The regulatory region of GlnE binds the signal transduction protein PII (GlnB) which indicates the nitrogen status of the cell.</text>
</comment>
<dbReference type="EC" id="2.7.7.42" evidence="7"/>
<feature type="region of interest" description="Adenylyl transferase" evidence="7">
    <location>
        <begin position="481"/>
        <end position="984"/>
    </location>
</feature>
<keyword evidence="6 7" id="KW-0511">Multifunctional enzyme</keyword>
<comment type="cofactor">
    <cofactor evidence="7">
        <name>Mg(2+)</name>
        <dbReference type="ChEBI" id="CHEBI:18420"/>
    </cofactor>
</comment>
<dbReference type="Proteomes" id="UP000250242">
    <property type="component" value="Unassembled WGS sequence"/>
</dbReference>
<dbReference type="SUPFAM" id="SSF81301">
    <property type="entry name" value="Nucleotidyltransferase"/>
    <property type="match status" value="2"/>
</dbReference>
<evidence type="ECO:0000256" key="1">
    <source>
        <dbReference type="ARBA" id="ARBA00022679"/>
    </source>
</evidence>
<accession>A0A2X1UNC7</accession>
<evidence type="ECO:0000256" key="3">
    <source>
        <dbReference type="ARBA" id="ARBA00022741"/>
    </source>
</evidence>
<keyword evidence="3 7" id="KW-0547">Nucleotide-binding</keyword>
<keyword evidence="5 7" id="KW-0460">Magnesium</keyword>
<organism evidence="11 12">
    <name type="scientific">Oligella urethralis</name>
    <dbReference type="NCBI Taxonomy" id="90245"/>
    <lineage>
        <taxon>Bacteria</taxon>
        <taxon>Pseudomonadati</taxon>
        <taxon>Pseudomonadota</taxon>
        <taxon>Betaproteobacteria</taxon>
        <taxon>Burkholderiales</taxon>
        <taxon>Alcaligenaceae</taxon>
        <taxon>Oligella</taxon>
    </lineage>
</organism>
<feature type="domain" description="PII-uridylyltransferase/Glutamine-synthetase adenylyltransferase" evidence="10">
    <location>
        <begin position="857"/>
        <end position="951"/>
    </location>
</feature>
<dbReference type="InterPro" id="IPR005190">
    <property type="entry name" value="GlnE_rpt_dom"/>
</dbReference>
<evidence type="ECO:0000256" key="4">
    <source>
        <dbReference type="ARBA" id="ARBA00022840"/>
    </source>
</evidence>
<feature type="domain" description="Glutamate-ammonia ligase adenylyltransferase repeated" evidence="9">
    <location>
        <begin position="58"/>
        <end position="276"/>
    </location>
</feature>